<organism evidence="2 3">
    <name type="scientific">Racocetra fulgida</name>
    <dbReference type="NCBI Taxonomy" id="60492"/>
    <lineage>
        <taxon>Eukaryota</taxon>
        <taxon>Fungi</taxon>
        <taxon>Fungi incertae sedis</taxon>
        <taxon>Mucoromycota</taxon>
        <taxon>Glomeromycotina</taxon>
        <taxon>Glomeromycetes</taxon>
        <taxon>Diversisporales</taxon>
        <taxon>Gigasporaceae</taxon>
        <taxon>Racocetra</taxon>
    </lineage>
</organism>
<dbReference type="Proteomes" id="UP000789396">
    <property type="component" value="Unassembled WGS sequence"/>
</dbReference>
<accession>A0A9N9JGP2</accession>
<evidence type="ECO:0000313" key="2">
    <source>
        <dbReference type="EMBL" id="CAG8780661.1"/>
    </source>
</evidence>
<proteinExistence type="predicted"/>
<feature type="non-terminal residue" evidence="2">
    <location>
        <position position="1"/>
    </location>
</feature>
<comment type="caution">
    <text evidence="2">The sequence shown here is derived from an EMBL/GenBank/DDBJ whole genome shotgun (WGS) entry which is preliminary data.</text>
</comment>
<gene>
    <name evidence="2" type="ORF">RFULGI_LOCUS15789</name>
</gene>
<name>A0A9N9JGP2_9GLOM</name>
<reference evidence="2" key="1">
    <citation type="submission" date="2021-06" db="EMBL/GenBank/DDBJ databases">
        <authorList>
            <person name="Kallberg Y."/>
            <person name="Tangrot J."/>
            <person name="Rosling A."/>
        </authorList>
    </citation>
    <scope>NUCLEOTIDE SEQUENCE</scope>
    <source>
        <strain evidence="2">IN212</strain>
    </source>
</reference>
<protein>
    <submittedName>
        <fullName evidence="2">11784_t:CDS:1</fullName>
    </submittedName>
</protein>
<feature type="non-terminal residue" evidence="2">
    <location>
        <position position="52"/>
    </location>
</feature>
<feature type="region of interest" description="Disordered" evidence="1">
    <location>
        <begin position="20"/>
        <end position="52"/>
    </location>
</feature>
<keyword evidence="3" id="KW-1185">Reference proteome</keyword>
<evidence type="ECO:0000256" key="1">
    <source>
        <dbReference type="SAM" id="MobiDB-lite"/>
    </source>
</evidence>
<dbReference type="AlphaFoldDB" id="A0A9N9JGP2"/>
<evidence type="ECO:0000313" key="3">
    <source>
        <dbReference type="Proteomes" id="UP000789396"/>
    </source>
</evidence>
<dbReference type="EMBL" id="CAJVPZ010052543">
    <property type="protein sequence ID" value="CAG8780661.1"/>
    <property type="molecule type" value="Genomic_DNA"/>
</dbReference>
<sequence>NIQESITDLNDLIDNTEINSLSRSTDVNQDLDPDENQETVNNNNTDPDQETV</sequence>